<organism evidence="2">
    <name type="scientific">Schmidtea mediterranea</name>
    <name type="common">Freshwater planarian flatworm</name>
    <dbReference type="NCBI Taxonomy" id="79327"/>
    <lineage>
        <taxon>Eukaryota</taxon>
        <taxon>Metazoa</taxon>
        <taxon>Spiralia</taxon>
        <taxon>Lophotrochozoa</taxon>
        <taxon>Platyhelminthes</taxon>
        <taxon>Rhabditophora</taxon>
        <taxon>Seriata</taxon>
        <taxon>Tricladida</taxon>
        <taxon>Continenticola</taxon>
        <taxon>Geoplanoidea</taxon>
        <taxon>Dugesiidae</taxon>
        <taxon>Schmidtea</taxon>
    </lineage>
</organism>
<dbReference type="AlphaFoldDB" id="A0A1S6KMJ3"/>
<sequence>MKNKILSVKSLRNSLKSKLKTLKSLKKSMIKSHQKSLYKRQRNKFIIDLHKNSLKMSSNTRKFFEIKLKAIKEQLKSHNNHKPTNLWKEQLISIDKSIIKLQNYAKSLNILVNERLKRGIYLKRIIKLSASNQVDKGKIKRINKALKTSKSKDRSLRKQMKISSITNLAVQQKRKQNTKKQPKLKHHSIENTPKINPVKAKISNRVDNKNIINKRKIKIKETKKKSGKSGSEIINNSKNPSKNKLIITASTRSSSKIVKEKNNQSQIKRNQPIATRAPNANVKLSNNQMKKERKLSIESERKIMKIEKKIEKNIEKIVDIEYMTRESIKQESSIYKKILIKQ</sequence>
<evidence type="ECO:0000313" key="2">
    <source>
        <dbReference type="EMBL" id="AQT19796.1"/>
    </source>
</evidence>
<dbReference type="EMBL" id="KY348691">
    <property type="protein sequence ID" value="AQT19796.1"/>
    <property type="molecule type" value="mRNA"/>
</dbReference>
<name>A0A1S6KMJ3_SCHMD</name>
<accession>A0A1S6KMJ3</accession>
<evidence type="ECO:0000256" key="1">
    <source>
        <dbReference type="SAM" id="MobiDB-lite"/>
    </source>
</evidence>
<feature type="region of interest" description="Disordered" evidence="1">
    <location>
        <begin position="172"/>
        <end position="191"/>
    </location>
</feature>
<feature type="compositionally biased region" description="Basic residues" evidence="1">
    <location>
        <begin position="172"/>
        <end position="186"/>
    </location>
</feature>
<reference evidence="2" key="2">
    <citation type="journal article" date="2017" name="Dev. Cell">
        <title>Antagonistic Self-Organizing Patterning Systems Control Maintenance and Regeneration of the Anteroposterior Axis in Planarians.</title>
        <authorList>
            <person name="Stuckemann T."/>
            <person name="Cleland J.P."/>
            <person name="Werner S."/>
            <person name="Thi-Kim Vu H."/>
            <person name="Bayersdorf R."/>
            <person name="Liu S.Y."/>
            <person name="Friedrich B."/>
            <person name="Julicher F."/>
            <person name="Rink J.C."/>
        </authorList>
    </citation>
    <scope>NUCLEOTIDE SEQUENCE</scope>
</reference>
<protein>
    <submittedName>
        <fullName evidence="2">Uncharacterized protein</fullName>
    </submittedName>
</protein>
<proteinExistence type="evidence at transcript level"/>
<reference evidence="2" key="1">
    <citation type="submission" date="2016-12" db="EMBL/GenBank/DDBJ databases">
        <authorList>
            <person name="Song W.-J."/>
            <person name="Kurnit D.M."/>
        </authorList>
    </citation>
    <scope>NUCLEOTIDE SEQUENCE</scope>
</reference>